<dbReference type="Proteomes" id="UP000001423">
    <property type="component" value="Chromosome"/>
</dbReference>
<dbReference type="EMBL" id="BX548175">
    <property type="protein sequence ID" value="CAE20577.1"/>
    <property type="molecule type" value="Genomic_DNA"/>
</dbReference>
<dbReference type="KEGG" id="pmt:PMT_0402"/>
<evidence type="ECO:0000313" key="2">
    <source>
        <dbReference type="EMBL" id="CAE20577.1"/>
    </source>
</evidence>
<proteinExistence type="predicted"/>
<dbReference type="RefSeq" id="WP_011129781.1">
    <property type="nucleotide sequence ID" value="NC_005071.1"/>
</dbReference>
<dbReference type="HOGENOM" id="CLU_1106677_0_0_3"/>
<sequence length="239" mass="26355">MGKSPPRPEKQTGQLPVPYTNPWVSLREGFRDVFADLGLRLRQLWRLNRQGEFSTPRFWPSAMAPMFWPLTLATVLVLGVFLSSLLIDQPAAVAQLDPAETYPSNSAALAVMSSPSTAESEPVATLSEPSELESTQLSAPLAVPLQLEPLLTMLADNDLPSGLLLAAEPRPLDNDLVLRLSPVWNNLNSSRQRELADRWQALAEQLGYDELQLQSEDDQLLARTARVGVGMIIFDQDLA</sequence>
<evidence type="ECO:0000313" key="3">
    <source>
        <dbReference type="Proteomes" id="UP000001423"/>
    </source>
</evidence>
<evidence type="ECO:0000256" key="1">
    <source>
        <dbReference type="SAM" id="Phobius"/>
    </source>
</evidence>
<keyword evidence="3" id="KW-1185">Reference proteome</keyword>
<reference evidence="2 3" key="1">
    <citation type="journal article" date="2003" name="Nature">
        <title>Genome divergence in two Prochlorococcus ecotypes reflects oceanic niche differentiation.</title>
        <authorList>
            <person name="Rocap G."/>
            <person name="Larimer F.W."/>
            <person name="Lamerdin J.E."/>
            <person name="Malfatti S."/>
            <person name="Chain P."/>
            <person name="Ahlgren N.A."/>
            <person name="Arellano A."/>
            <person name="Coleman M."/>
            <person name="Hauser L."/>
            <person name="Hess W.R."/>
            <person name="Johnson Z.I."/>
            <person name="Land M.L."/>
            <person name="Lindell D."/>
            <person name="Post A.F."/>
            <person name="Regala W."/>
            <person name="Shah M."/>
            <person name="Shaw S.L."/>
            <person name="Steglich C."/>
            <person name="Sullivan M.B."/>
            <person name="Ting C.S."/>
            <person name="Tolonen A."/>
            <person name="Webb E.A."/>
            <person name="Zinser E.R."/>
            <person name="Chisholm S.W."/>
        </authorList>
    </citation>
    <scope>NUCLEOTIDE SEQUENCE [LARGE SCALE GENOMIC DNA]</scope>
    <source>
        <strain evidence="3">MIT 9313</strain>
    </source>
</reference>
<dbReference type="eggNOG" id="ENOG503418B">
    <property type="taxonomic scope" value="Bacteria"/>
</dbReference>
<dbReference type="OrthoDB" id="561666at2"/>
<keyword evidence="1" id="KW-1133">Transmembrane helix</keyword>
<keyword evidence="1" id="KW-0472">Membrane</keyword>
<name>Q7V8F1_PROMM</name>
<feature type="transmembrane region" description="Helical" evidence="1">
    <location>
        <begin position="66"/>
        <end position="87"/>
    </location>
</feature>
<organism evidence="2 3">
    <name type="scientific">Prochlorococcus marinus (strain MIT 9313)</name>
    <dbReference type="NCBI Taxonomy" id="74547"/>
    <lineage>
        <taxon>Bacteria</taxon>
        <taxon>Bacillati</taxon>
        <taxon>Cyanobacteriota</taxon>
        <taxon>Cyanophyceae</taxon>
        <taxon>Synechococcales</taxon>
        <taxon>Prochlorococcaceae</taxon>
        <taxon>Prochlorococcus</taxon>
    </lineage>
</organism>
<accession>Q7V8F1</accession>
<dbReference type="AlphaFoldDB" id="Q7V8F1"/>
<keyword evidence="1" id="KW-0812">Transmembrane</keyword>
<gene>
    <name evidence="2" type="ordered locus">PMT_0402</name>
</gene>
<protein>
    <submittedName>
        <fullName evidence="2">Uncharacterized protein</fullName>
    </submittedName>
</protein>